<dbReference type="Pfam" id="PF00043">
    <property type="entry name" value="GST_C"/>
    <property type="match status" value="1"/>
</dbReference>
<evidence type="ECO:0000313" key="4">
    <source>
        <dbReference type="Proteomes" id="UP001596230"/>
    </source>
</evidence>
<dbReference type="InterPro" id="IPR040079">
    <property type="entry name" value="Glutathione_S-Trfase"/>
</dbReference>
<comment type="caution">
    <text evidence="3">The sequence shown here is derived from an EMBL/GenBank/DDBJ whole genome shotgun (WGS) entry which is preliminary data.</text>
</comment>
<dbReference type="InterPro" id="IPR004045">
    <property type="entry name" value="Glutathione_S-Trfase_N"/>
</dbReference>
<gene>
    <name evidence="3" type="ORF">ACFP9W_07880</name>
</gene>
<sequence length="212" mass="24564">MLTVWGRKTSSNVQALMWCIGELQLPYIRHDVGHKYQGTDTDFFYSLNPNRTVPVLQDGSAPPLWETGAILRYLANRYASDTFWPRDPQEKANVDRWAEWAKINVAMAFTAPVFWRVVRTPESERDETAIGQAMLTLEKNLSIAGEQLSKHNFLAGDEFSLADIQFGHVLFRYYDIDVVRQPLRHLHSYYQRLASRPAFQEHVIVSYEDLRA</sequence>
<evidence type="ECO:0000313" key="3">
    <source>
        <dbReference type="EMBL" id="MFC6378006.1"/>
    </source>
</evidence>
<keyword evidence="4" id="KW-1185">Reference proteome</keyword>
<dbReference type="PANTHER" id="PTHR44051:SF19">
    <property type="entry name" value="DISULFIDE-BOND OXIDOREDUCTASE YFCG"/>
    <property type="match status" value="1"/>
</dbReference>
<dbReference type="PROSITE" id="PS50405">
    <property type="entry name" value="GST_CTER"/>
    <property type="match status" value="1"/>
</dbReference>
<dbReference type="Gene3D" id="3.40.30.10">
    <property type="entry name" value="Glutaredoxin"/>
    <property type="match status" value="1"/>
</dbReference>
<dbReference type="InterPro" id="IPR036249">
    <property type="entry name" value="Thioredoxin-like_sf"/>
</dbReference>
<dbReference type="EMBL" id="JBHSUB010000008">
    <property type="protein sequence ID" value="MFC6378006.1"/>
    <property type="molecule type" value="Genomic_DNA"/>
</dbReference>
<dbReference type="SUPFAM" id="SSF47616">
    <property type="entry name" value="GST C-terminal domain-like"/>
    <property type="match status" value="1"/>
</dbReference>
<dbReference type="PANTHER" id="PTHR44051">
    <property type="entry name" value="GLUTATHIONE S-TRANSFERASE-RELATED"/>
    <property type="match status" value="1"/>
</dbReference>
<organism evidence="3 4">
    <name type="scientific">Tatumella terrea</name>
    <dbReference type="NCBI Taxonomy" id="419007"/>
    <lineage>
        <taxon>Bacteria</taxon>
        <taxon>Pseudomonadati</taxon>
        <taxon>Pseudomonadota</taxon>
        <taxon>Gammaproteobacteria</taxon>
        <taxon>Enterobacterales</taxon>
        <taxon>Erwiniaceae</taxon>
        <taxon>Tatumella</taxon>
    </lineage>
</organism>
<feature type="domain" description="GST C-terminal" evidence="2">
    <location>
        <begin position="87"/>
        <end position="212"/>
    </location>
</feature>
<accession>A0ABW1VW59</accession>
<dbReference type="CDD" id="cd03047">
    <property type="entry name" value="GST_N_2"/>
    <property type="match status" value="1"/>
</dbReference>
<dbReference type="Proteomes" id="UP001596230">
    <property type="component" value="Unassembled WGS sequence"/>
</dbReference>
<evidence type="ECO:0000259" key="2">
    <source>
        <dbReference type="PROSITE" id="PS50405"/>
    </source>
</evidence>
<reference evidence="4" key="1">
    <citation type="journal article" date="2019" name="Int. J. Syst. Evol. Microbiol.">
        <title>The Global Catalogue of Microorganisms (GCM) 10K type strain sequencing project: providing services to taxonomists for standard genome sequencing and annotation.</title>
        <authorList>
            <consortium name="The Broad Institute Genomics Platform"/>
            <consortium name="The Broad Institute Genome Sequencing Center for Infectious Disease"/>
            <person name="Wu L."/>
            <person name="Ma J."/>
        </authorList>
    </citation>
    <scope>NUCLEOTIDE SEQUENCE [LARGE SCALE GENOMIC DNA]</scope>
    <source>
        <strain evidence="4">CGMCC 1.18518</strain>
    </source>
</reference>
<dbReference type="SUPFAM" id="SSF52833">
    <property type="entry name" value="Thioredoxin-like"/>
    <property type="match status" value="1"/>
</dbReference>
<dbReference type="InterPro" id="IPR036282">
    <property type="entry name" value="Glutathione-S-Trfase_C_sf"/>
</dbReference>
<dbReference type="SFLD" id="SFLDG00358">
    <property type="entry name" value="Main_(cytGST)"/>
    <property type="match status" value="1"/>
</dbReference>
<protein>
    <submittedName>
        <fullName evidence="3">Glutathione S-transferase family protein</fullName>
    </submittedName>
</protein>
<dbReference type="PROSITE" id="PS50404">
    <property type="entry name" value="GST_NTER"/>
    <property type="match status" value="1"/>
</dbReference>
<dbReference type="Pfam" id="PF13409">
    <property type="entry name" value="GST_N_2"/>
    <property type="match status" value="1"/>
</dbReference>
<dbReference type="InterPro" id="IPR010987">
    <property type="entry name" value="Glutathione-S-Trfase_C-like"/>
</dbReference>
<proteinExistence type="predicted"/>
<dbReference type="RefSeq" id="WP_385949186.1">
    <property type="nucleotide sequence ID" value="NZ_JBHSUB010000008.1"/>
</dbReference>
<evidence type="ECO:0000259" key="1">
    <source>
        <dbReference type="PROSITE" id="PS50404"/>
    </source>
</evidence>
<dbReference type="SFLD" id="SFLDG01150">
    <property type="entry name" value="Main.1:_Beta-like"/>
    <property type="match status" value="1"/>
</dbReference>
<dbReference type="Gene3D" id="1.20.1050.10">
    <property type="match status" value="1"/>
</dbReference>
<feature type="domain" description="GST N-terminal" evidence="1">
    <location>
        <begin position="1"/>
        <end position="82"/>
    </location>
</feature>
<dbReference type="SFLD" id="SFLDS00019">
    <property type="entry name" value="Glutathione_Transferase_(cytos"/>
    <property type="match status" value="1"/>
</dbReference>
<dbReference type="InterPro" id="IPR004046">
    <property type="entry name" value="GST_C"/>
</dbReference>
<name>A0ABW1VW59_9GAMM</name>